<dbReference type="EMBL" id="JH159160">
    <property type="protein sequence ID" value="EGZ08609.1"/>
    <property type="molecule type" value="Genomic_DNA"/>
</dbReference>
<gene>
    <name evidence="1" type="ORF">PHYSODRAFT_525426</name>
</gene>
<proteinExistence type="predicted"/>
<dbReference type="KEGG" id="psoj:PHYSODRAFT_525426"/>
<organism evidence="1 2">
    <name type="scientific">Phytophthora sojae (strain P6497)</name>
    <name type="common">Soybean stem and root rot agent</name>
    <name type="synonym">Phytophthora megasperma f. sp. glycines</name>
    <dbReference type="NCBI Taxonomy" id="1094619"/>
    <lineage>
        <taxon>Eukaryota</taxon>
        <taxon>Sar</taxon>
        <taxon>Stramenopiles</taxon>
        <taxon>Oomycota</taxon>
        <taxon>Peronosporomycetes</taxon>
        <taxon>Peronosporales</taxon>
        <taxon>Peronosporaceae</taxon>
        <taxon>Phytophthora</taxon>
    </lineage>
</organism>
<dbReference type="GeneID" id="20660869"/>
<reference evidence="1 2" key="1">
    <citation type="journal article" date="2006" name="Science">
        <title>Phytophthora genome sequences uncover evolutionary origins and mechanisms of pathogenesis.</title>
        <authorList>
            <person name="Tyler B.M."/>
            <person name="Tripathy S."/>
            <person name="Zhang X."/>
            <person name="Dehal P."/>
            <person name="Jiang R.H."/>
            <person name="Aerts A."/>
            <person name="Arredondo F.D."/>
            <person name="Baxter L."/>
            <person name="Bensasson D."/>
            <person name="Beynon J.L."/>
            <person name="Chapman J."/>
            <person name="Damasceno C.M."/>
            <person name="Dorrance A.E."/>
            <person name="Dou D."/>
            <person name="Dickerman A.W."/>
            <person name="Dubchak I.L."/>
            <person name="Garbelotto M."/>
            <person name="Gijzen M."/>
            <person name="Gordon S.G."/>
            <person name="Govers F."/>
            <person name="Grunwald N.J."/>
            <person name="Huang W."/>
            <person name="Ivors K.L."/>
            <person name="Jones R.W."/>
            <person name="Kamoun S."/>
            <person name="Krampis K."/>
            <person name="Lamour K.H."/>
            <person name="Lee M.K."/>
            <person name="McDonald W.H."/>
            <person name="Medina M."/>
            <person name="Meijer H.J."/>
            <person name="Nordberg E.K."/>
            <person name="Maclean D.J."/>
            <person name="Ospina-Giraldo M.D."/>
            <person name="Morris P.F."/>
            <person name="Phuntumart V."/>
            <person name="Putnam N.H."/>
            <person name="Rash S."/>
            <person name="Rose J.K."/>
            <person name="Sakihama Y."/>
            <person name="Salamov A.A."/>
            <person name="Savidor A."/>
            <person name="Scheuring C.F."/>
            <person name="Smith B.M."/>
            <person name="Sobral B.W."/>
            <person name="Terry A."/>
            <person name="Torto-Alalibo T.A."/>
            <person name="Win J."/>
            <person name="Xu Z."/>
            <person name="Zhang H."/>
            <person name="Grigoriev I.V."/>
            <person name="Rokhsar D.S."/>
            <person name="Boore J.L."/>
        </authorList>
    </citation>
    <scope>NUCLEOTIDE SEQUENCE [LARGE SCALE GENOMIC DNA]</scope>
    <source>
        <strain evidence="1 2">P6497</strain>
    </source>
</reference>
<dbReference type="STRING" id="1094619.G5A5K4"/>
<keyword evidence="2" id="KW-1185">Reference proteome</keyword>
<dbReference type="RefSeq" id="XP_009535242.1">
    <property type="nucleotide sequence ID" value="XM_009536947.1"/>
</dbReference>
<accession>G5A5K4</accession>
<protein>
    <submittedName>
        <fullName evidence="1">Uncharacterized protein</fullName>
    </submittedName>
</protein>
<dbReference type="InParanoid" id="G5A5K4"/>
<dbReference type="PANTHER" id="PTHR35796:SF3">
    <property type="entry name" value="BHLH DOMAIN-CONTAINING PROTEIN"/>
    <property type="match status" value="1"/>
</dbReference>
<name>G5A5K4_PHYSP</name>
<evidence type="ECO:0000313" key="2">
    <source>
        <dbReference type="Proteomes" id="UP000002640"/>
    </source>
</evidence>
<dbReference type="AlphaFoldDB" id="G5A5K4"/>
<dbReference type="OMA" id="QWEIGAL"/>
<dbReference type="Proteomes" id="UP000002640">
    <property type="component" value="Unassembled WGS sequence"/>
</dbReference>
<dbReference type="PANTHER" id="PTHR35796">
    <property type="entry name" value="HYPOTHETICAL CYTOSOLIC PROTEIN"/>
    <property type="match status" value="1"/>
</dbReference>
<evidence type="ECO:0000313" key="1">
    <source>
        <dbReference type="EMBL" id="EGZ08609.1"/>
    </source>
</evidence>
<sequence>MLRKFGVEIKHGSSVAVLFGRQVTRRYVESDRIVLVRHSIVDEIQLTGSPTGGLTFRESGWIVVKNATDVPGTGAATLVQACSTMSPDIDLDAQWEIGALTNFVLQSREDVEVGNDAIIENMMIEEAAKQTVA</sequence>